<dbReference type="CDD" id="cd01136">
    <property type="entry name" value="ATPase_flagellum-secretory_path_III"/>
    <property type="match status" value="1"/>
</dbReference>
<dbReference type="EMBL" id="JAGQHS010000040">
    <property type="protein sequence ID" value="MCA9756062.1"/>
    <property type="molecule type" value="Genomic_DNA"/>
</dbReference>
<evidence type="ECO:0000256" key="7">
    <source>
        <dbReference type="ARBA" id="ARBA00022967"/>
    </source>
</evidence>
<evidence type="ECO:0000256" key="4">
    <source>
        <dbReference type="ARBA" id="ARBA00022741"/>
    </source>
</evidence>
<keyword evidence="3" id="KW-0963">Cytoplasm</keyword>
<dbReference type="InterPro" id="IPR005714">
    <property type="entry name" value="ATPase_T3SS_FliI/YscN"/>
</dbReference>
<dbReference type="InterPro" id="IPR020003">
    <property type="entry name" value="ATPase_a/bsu_AS"/>
</dbReference>
<evidence type="ECO:0000313" key="14">
    <source>
        <dbReference type="EMBL" id="MCA9756062.1"/>
    </source>
</evidence>
<keyword evidence="4" id="KW-0547">Nucleotide-binding</keyword>
<reference evidence="14" key="2">
    <citation type="journal article" date="2021" name="Microbiome">
        <title>Successional dynamics and alternative stable states in a saline activated sludge microbial community over 9 years.</title>
        <authorList>
            <person name="Wang Y."/>
            <person name="Ye J."/>
            <person name="Ju F."/>
            <person name="Liu L."/>
            <person name="Boyd J.A."/>
            <person name="Deng Y."/>
            <person name="Parks D.H."/>
            <person name="Jiang X."/>
            <person name="Yin X."/>
            <person name="Woodcroft B.J."/>
            <person name="Tyson G.W."/>
            <person name="Hugenholtz P."/>
            <person name="Polz M.F."/>
            <person name="Zhang T."/>
        </authorList>
    </citation>
    <scope>NUCLEOTIDE SEQUENCE</scope>
    <source>
        <strain evidence="14">HKST-UBA02</strain>
    </source>
</reference>
<gene>
    <name evidence="14" type="primary">sctN</name>
    <name evidence="14" type="ORF">KDA27_09690</name>
</gene>
<dbReference type="GO" id="GO:0005737">
    <property type="term" value="C:cytoplasm"/>
    <property type="evidence" value="ECO:0007669"/>
    <property type="project" value="UniProtKB-SubCell"/>
</dbReference>
<dbReference type="GO" id="GO:0016887">
    <property type="term" value="F:ATP hydrolysis activity"/>
    <property type="evidence" value="ECO:0007669"/>
    <property type="project" value="InterPro"/>
</dbReference>
<keyword evidence="5" id="KW-0067">ATP-binding</keyword>
<feature type="domain" description="AAA+ ATPase" evidence="13">
    <location>
        <begin position="143"/>
        <end position="324"/>
    </location>
</feature>
<dbReference type="Pfam" id="PF02874">
    <property type="entry name" value="ATP-synt_ab_N"/>
    <property type="match status" value="1"/>
</dbReference>
<dbReference type="AlphaFoldDB" id="A0A956NBC3"/>
<dbReference type="InterPro" id="IPR013380">
    <property type="entry name" value="ATPase_T3SS_SctN"/>
</dbReference>
<reference evidence="14" key="1">
    <citation type="submission" date="2020-04" db="EMBL/GenBank/DDBJ databases">
        <authorList>
            <person name="Zhang T."/>
        </authorList>
    </citation>
    <scope>NUCLEOTIDE SEQUENCE</scope>
    <source>
        <strain evidence="14">HKST-UBA02</strain>
    </source>
</reference>
<dbReference type="NCBIfam" id="TIGR02546">
    <property type="entry name" value="III_secr_ATP"/>
    <property type="match status" value="1"/>
</dbReference>
<dbReference type="FunFam" id="3.40.50.12240:FF:000002">
    <property type="entry name" value="Flagellum-specific ATP synthase FliI"/>
    <property type="match status" value="1"/>
</dbReference>
<evidence type="ECO:0000256" key="3">
    <source>
        <dbReference type="ARBA" id="ARBA00022490"/>
    </source>
</evidence>
<comment type="subcellular location">
    <subcellularLocation>
        <location evidence="1">Cytoplasm</location>
    </subcellularLocation>
</comment>
<dbReference type="NCBIfam" id="TIGR01026">
    <property type="entry name" value="fliI_yscN"/>
    <property type="match status" value="1"/>
</dbReference>
<dbReference type="Proteomes" id="UP000739538">
    <property type="component" value="Unassembled WGS sequence"/>
</dbReference>
<dbReference type="PANTHER" id="PTHR15184:SF9">
    <property type="entry name" value="SPI-1 TYPE 3 SECRETION SYSTEM ATPASE"/>
    <property type="match status" value="1"/>
</dbReference>
<dbReference type="GO" id="GO:0046961">
    <property type="term" value="F:proton-transporting ATPase activity, rotational mechanism"/>
    <property type="evidence" value="ECO:0007669"/>
    <property type="project" value="InterPro"/>
</dbReference>
<dbReference type="GO" id="GO:0008564">
    <property type="term" value="F:protein-exporting ATPase activity"/>
    <property type="evidence" value="ECO:0007669"/>
    <property type="project" value="UniProtKB-EC"/>
</dbReference>
<accession>A0A956NBC3</accession>
<keyword evidence="6" id="KW-0653">Protein transport</keyword>
<dbReference type="GO" id="GO:0005524">
    <property type="term" value="F:ATP binding"/>
    <property type="evidence" value="ECO:0007669"/>
    <property type="project" value="UniProtKB-KW"/>
</dbReference>
<comment type="catalytic activity">
    <reaction evidence="12">
        <text>ATP + H2O + cellular proteinSide 1 = ADP + phosphate + cellular proteinSide 2.</text>
        <dbReference type="EC" id="7.4.2.8"/>
    </reaction>
</comment>
<dbReference type="CDD" id="cd18117">
    <property type="entry name" value="ATP-synt_flagellum-secretory_path_III_N"/>
    <property type="match status" value="1"/>
</dbReference>
<dbReference type="Gene3D" id="3.40.50.12240">
    <property type="match status" value="1"/>
</dbReference>
<dbReference type="EC" id="7.4.2.8" evidence="10"/>
<evidence type="ECO:0000259" key="13">
    <source>
        <dbReference type="SMART" id="SM00382"/>
    </source>
</evidence>
<evidence type="ECO:0000256" key="9">
    <source>
        <dbReference type="ARBA" id="ARBA00024342"/>
    </source>
</evidence>
<keyword evidence="7" id="KW-1278">Translocase</keyword>
<comment type="similarity">
    <text evidence="9">Belongs to the ATPase alpha/beta chains family. T3SS ATPase subfamily.</text>
</comment>
<evidence type="ECO:0000313" key="15">
    <source>
        <dbReference type="Proteomes" id="UP000739538"/>
    </source>
</evidence>
<dbReference type="GO" id="GO:0046933">
    <property type="term" value="F:proton-transporting ATP synthase activity, rotational mechanism"/>
    <property type="evidence" value="ECO:0007669"/>
    <property type="project" value="TreeGrafter"/>
</dbReference>
<evidence type="ECO:0000256" key="5">
    <source>
        <dbReference type="ARBA" id="ARBA00022840"/>
    </source>
</evidence>
<organism evidence="14 15">
    <name type="scientific">Eiseniibacteriota bacterium</name>
    <dbReference type="NCBI Taxonomy" id="2212470"/>
    <lineage>
        <taxon>Bacteria</taxon>
        <taxon>Candidatus Eiseniibacteriota</taxon>
    </lineage>
</organism>
<dbReference type="Pfam" id="PF18269">
    <property type="entry name" value="T3SS_ATPase_C"/>
    <property type="match status" value="1"/>
</dbReference>
<evidence type="ECO:0000256" key="12">
    <source>
        <dbReference type="ARBA" id="ARBA00034006"/>
    </source>
</evidence>
<evidence type="ECO:0000256" key="6">
    <source>
        <dbReference type="ARBA" id="ARBA00022927"/>
    </source>
</evidence>
<evidence type="ECO:0000256" key="10">
    <source>
        <dbReference type="ARBA" id="ARBA00024382"/>
    </source>
</evidence>
<dbReference type="InterPro" id="IPR003593">
    <property type="entry name" value="AAA+_ATPase"/>
</dbReference>
<dbReference type="SMART" id="SM00382">
    <property type="entry name" value="AAA"/>
    <property type="match status" value="1"/>
</dbReference>
<evidence type="ECO:0000256" key="2">
    <source>
        <dbReference type="ARBA" id="ARBA00022448"/>
    </source>
</evidence>
<dbReference type="InterPro" id="IPR000194">
    <property type="entry name" value="ATPase_F1/V1/A1_a/bsu_nucl-bd"/>
</dbReference>
<dbReference type="GO" id="GO:0030254">
    <property type="term" value="P:protein secretion by the type III secretion system"/>
    <property type="evidence" value="ECO:0007669"/>
    <property type="project" value="InterPro"/>
</dbReference>
<dbReference type="InterPro" id="IPR040627">
    <property type="entry name" value="T3SS_ATPase_C"/>
</dbReference>
<dbReference type="InterPro" id="IPR004100">
    <property type="entry name" value="ATPase_F1/V1/A1_a/bsu_N"/>
</dbReference>
<comment type="caution">
    <text evidence="14">The sequence shown here is derived from an EMBL/GenBank/DDBJ whole genome shotgun (WGS) entry which is preliminary data.</text>
</comment>
<dbReference type="Pfam" id="PF00006">
    <property type="entry name" value="ATP-synt_ab"/>
    <property type="match status" value="1"/>
</dbReference>
<dbReference type="PROSITE" id="PS00152">
    <property type="entry name" value="ATPASE_ALPHA_BETA"/>
    <property type="match status" value="1"/>
</dbReference>
<evidence type="ECO:0000256" key="11">
    <source>
        <dbReference type="ARBA" id="ARBA00024442"/>
    </source>
</evidence>
<dbReference type="GO" id="GO:0030257">
    <property type="term" value="C:type III protein secretion system complex"/>
    <property type="evidence" value="ECO:0007669"/>
    <property type="project" value="InterPro"/>
</dbReference>
<proteinExistence type="inferred from homology"/>
<dbReference type="SUPFAM" id="SSF52540">
    <property type="entry name" value="P-loop containing nucleoside triphosphate hydrolases"/>
    <property type="match status" value="1"/>
</dbReference>
<sequence length="419" mass="44902">MEVRGRVTGLVGIIVKAALPEAWVGELCYIKNPHSDELVRAEVVGFDRHEALLMPLGELANIGMASEVIPTGRGLVVKVGDALLGRVVNGLGEPRDLAERGPLQTDQEYPVMAAPPDPLVRKRIQQPLPIGIKAVDGILTVGEGQRVGLFAAAGGGKSTFLGMVARNTAADVNVIALIGERGREVNDFIEESLGPEGMARSVVVVATSDEPSLVRLKAAYVAQAIADYFRDQGKKVMLMMDSVTRFARAQREVGLAAGEPPARAGFTPSVFSELPKLLERSGNSDKGSITAFYTVLVEGDDMTEPVADEVRSILDGHIILTRRLAAAGHYPAIDIGASASRVFPAVTQPDHQKAAARLRELLSLYEENRDAITYGIYKRGTDAKLDEAIAKIDAITGFLRQGTGERVAFDDSLSELSRI</sequence>
<evidence type="ECO:0000256" key="8">
    <source>
        <dbReference type="ARBA" id="ARBA00023026"/>
    </source>
</evidence>
<keyword evidence="8" id="KW-0843">Virulence</keyword>
<dbReference type="PANTHER" id="PTHR15184">
    <property type="entry name" value="ATP SYNTHASE"/>
    <property type="match status" value="1"/>
</dbReference>
<evidence type="ECO:0000256" key="1">
    <source>
        <dbReference type="ARBA" id="ARBA00004496"/>
    </source>
</evidence>
<dbReference type="InterPro" id="IPR050053">
    <property type="entry name" value="ATPase_alpha/beta_chains"/>
</dbReference>
<dbReference type="InterPro" id="IPR027417">
    <property type="entry name" value="P-loop_NTPase"/>
</dbReference>
<name>A0A956NBC3_UNCEI</name>
<protein>
    <recommendedName>
        <fullName evidence="11">Type 3 secretion system ATPase</fullName>
        <ecNumber evidence="10">7.4.2.8</ecNumber>
    </recommendedName>
</protein>
<keyword evidence="2" id="KW-0813">Transport</keyword>